<dbReference type="SUPFAM" id="SSF52949">
    <property type="entry name" value="Macro domain-like"/>
    <property type="match status" value="1"/>
</dbReference>
<keyword evidence="4" id="KW-0862">Zinc</keyword>
<comment type="cofactor">
    <cofactor evidence="1">
        <name>Zn(2+)</name>
        <dbReference type="ChEBI" id="CHEBI:29105"/>
    </cofactor>
</comment>
<evidence type="ECO:0000256" key="4">
    <source>
        <dbReference type="ARBA" id="ARBA00022833"/>
    </source>
</evidence>
<dbReference type="CDD" id="cd02908">
    <property type="entry name" value="Macro_OAADPr_deacetylase"/>
    <property type="match status" value="1"/>
</dbReference>
<dbReference type="InterPro" id="IPR002589">
    <property type="entry name" value="Macro_dom"/>
</dbReference>
<sequence length="596" mass="65731">MSLSEKLVQIVVDLQESAPDRHGNGCSCHHSHQLPEDTWIQLQVLQALLCQRPPRPVFHPEVLEDIDSILQHRVRQSLLTASESIPPAASLPESNVTLRLWKGDITTLSNTTAIVNAANSALLGCFNPNHRCIDNVIHSVAGPRLREACYRLMSQQSHTEPVGAVKVTPGFNLPAQYVLHTVGPQLRNGRGGTAEPTEKQKQQLAACYRSCLEAAENLPALPDGRKILAFCCISTGVFAFPAKLAVEIAVDGVVKWCEDHPSTSLTDVIFNVFLESDWELYQHKLAGLKYSTLHLDPDLESPALRHSSHASIRKARQWIQEADALIISAGAGLSAAIGLDYTSPALFKQHFPAFFPLGLRRLYDVFGFNGWDSGNQKWGYYFQELNMVRCWPASSVYAQLLQLASGFGADYFIRTSNADGLFVANGFDPRRVSTPQGQYRYLQCLAKCRRNAVFESAPLVDAALPHIDPATQCLTDSSMIPGCKYCGGELTLCVRGGDYFNQAPFAAQERKYAEFLEQIASESKTTVILELGVGMNTPSVLRWHNEDLVEEYPQVKLIRAGIGASGTAPWHLEERNQAIGILGDLKEIIPCLTSPR</sequence>
<dbReference type="InterPro" id="IPR043472">
    <property type="entry name" value="Macro_dom-like"/>
</dbReference>
<dbReference type="AlphaFoldDB" id="A1CAU9"/>
<evidence type="ECO:0000256" key="5">
    <source>
        <dbReference type="ARBA" id="ARBA00023295"/>
    </source>
</evidence>
<keyword evidence="5" id="KW-0326">Glycosidase</keyword>
<evidence type="ECO:0000256" key="1">
    <source>
        <dbReference type="ARBA" id="ARBA00001947"/>
    </source>
</evidence>
<dbReference type="eggNOG" id="KOG2633">
    <property type="taxonomic scope" value="Eukaryota"/>
</dbReference>
<dbReference type="InterPro" id="IPR029035">
    <property type="entry name" value="DHS-like_NAD/FAD-binding_dom"/>
</dbReference>
<keyword evidence="2" id="KW-0479">Metal-binding</keyword>
<proteinExistence type="predicted"/>
<dbReference type="RefSeq" id="XP_001274293.1">
    <property type="nucleotide sequence ID" value="XM_001274292.1"/>
</dbReference>
<organism evidence="7 8">
    <name type="scientific">Aspergillus clavatus (strain ATCC 1007 / CBS 513.65 / DSM 816 / NCTC 3887 / NRRL 1 / QM 1276 / 107)</name>
    <dbReference type="NCBI Taxonomy" id="344612"/>
    <lineage>
        <taxon>Eukaryota</taxon>
        <taxon>Fungi</taxon>
        <taxon>Dikarya</taxon>
        <taxon>Ascomycota</taxon>
        <taxon>Pezizomycotina</taxon>
        <taxon>Eurotiomycetes</taxon>
        <taxon>Eurotiomycetidae</taxon>
        <taxon>Eurotiales</taxon>
        <taxon>Aspergillaceae</taxon>
        <taxon>Aspergillus</taxon>
        <taxon>Aspergillus subgen. Fumigati</taxon>
    </lineage>
</organism>
<gene>
    <name evidence="7" type="ORF">ACLA_012980</name>
</gene>
<dbReference type="Proteomes" id="UP000006701">
    <property type="component" value="Unassembled WGS sequence"/>
</dbReference>
<dbReference type="SUPFAM" id="SSF52467">
    <property type="entry name" value="DHS-like NAD/FAD-binding domain"/>
    <property type="match status" value="1"/>
</dbReference>
<dbReference type="OrthoDB" id="6077599at2759"/>
<dbReference type="Gene3D" id="3.40.220.10">
    <property type="entry name" value="Leucine Aminopeptidase, subunit E, domain 1"/>
    <property type="match status" value="1"/>
</dbReference>
<dbReference type="PROSITE" id="PS51154">
    <property type="entry name" value="MACRO"/>
    <property type="match status" value="1"/>
</dbReference>
<keyword evidence="3" id="KW-0378">Hydrolase</keyword>
<evidence type="ECO:0000256" key="2">
    <source>
        <dbReference type="ARBA" id="ARBA00022723"/>
    </source>
</evidence>
<dbReference type="EMBL" id="DS027049">
    <property type="protein sequence ID" value="EAW12867.1"/>
    <property type="molecule type" value="Genomic_DNA"/>
</dbReference>
<reference evidence="7 8" key="1">
    <citation type="journal article" date="2008" name="PLoS Genet.">
        <title>Genomic islands in the pathogenic filamentous fungus Aspergillus fumigatus.</title>
        <authorList>
            <person name="Fedorova N.D."/>
            <person name="Khaldi N."/>
            <person name="Joardar V.S."/>
            <person name="Maiti R."/>
            <person name="Amedeo P."/>
            <person name="Anderson M.J."/>
            <person name="Crabtree J."/>
            <person name="Silva J.C."/>
            <person name="Badger J.H."/>
            <person name="Albarraq A."/>
            <person name="Angiuoli S."/>
            <person name="Bussey H."/>
            <person name="Bowyer P."/>
            <person name="Cotty P.J."/>
            <person name="Dyer P.S."/>
            <person name="Egan A."/>
            <person name="Galens K."/>
            <person name="Fraser-Liggett C.M."/>
            <person name="Haas B.J."/>
            <person name="Inman J.M."/>
            <person name="Kent R."/>
            <person name="Lemieux S."/>
            <person name="Malavazi I."/>
            <person name="Orvis J."/>
            <person name="Roemer T."/>
            <person name="Ronning C.M."/>
            <person name="Sundaram J.P."/>
            <person name="Sutton G."/>
            <person name="Turner G."/>
            <person name="Venter J.C."/>
            <person name="White O.R."/>
            <person name="Whitty B.R."/>
            <person name="Youngman P."/>
            <person name="Wolfe K.H."/>
            <person name="Goldman G.H."/>
            <person name="Wortman J.R."/>
            <person name="Jiang B."/>
            <person name="Denning D.W."/>
            <person name="Nierman W.C."/>
        </authorList>
    </citation>
    <scope>NUCLEOTIDE SEQUENCE [LARGE SCALE GENOMIC DNA]</scope>
    <source>
        <strain evidence="8">ATCC 1007 / CBS 513.65 / DSM 816 / NCTC 3887 / NRRL 1</strain>
    </source>
</reference>
<dbReference type="OMA" id="RWPNEEL"/>
<dbReference type="GO" id="GO:0016798">
    <property type="term" value="F:hydrolase activity, acting on glycosyl bonds"/>
    <property type="evidence" value="ECO:0007669"/>
    <property type="project" value="UniProtKB-KW"/>
</dbReference>
<evidence type="ECO:0000256" key="3">
    <source>
        <dbReference type="ARBA" id="ARBA00022801"/>
    </source>
</evidence>
<dbReference type="PANTHER" id="PTHR11106:SF121">
    <property type="entry name" value="ADP-RIBOSE 1''-PHOSPHATE PHOSPHATASE"/>
    <property type="match status" value="1"/>
</dbReference>
<dbReference type="GeneID" id="4706409"/>
<feature type="domain" description="Macro" evidence="6">
    <location>
        <begin position="85"/>
        <end position="289"/>
    </location>
</feature>
<dbReference type="PANTHER" id="PTHR11106">
    <property type="entry name" value="GANGLIOSIDE INDUCED DIFFERENTIATION ASSOCIATED PROTEIN 2-RELATED"/>
    <property type="match status" value="1"/>
</dbReference>
<keyword evidence="8" id="KW-1185">Reference proteome</keyword>
<dbReference type="GO" id="GO:0046872">
    <property type="term" value="F:metal ion binding"/>
    <property type="evidence" value="ECO:0007669"/>
    <property type="project" value="UniProtKB-KW"/>
</dbReference>
<accession>A1CAU9</accession>
<evidence type="ECO:0000259" key="6">
    <source>
        <dbReference type="PROSITE" id="PS51154"/>
    </source>
</evidence>
<name>A1CAU9_ASPCL</name>
<protein>
    <submittedName>
        <fullName evidence="7">Appr-1-p processing enzyme family protein</fullName>
    </submittedName>
</protein>
<evidence type="ECO:0000313" key="8">
    <source>
        <dbReference type="Proteomes" id="UP000006701"/>
    </source>
</evidence>
<dbReference type="Pfam" id="PF01661">
    <property type="entry name" value="Macro"/>
    <property type="match status" value="1"/>
</dbReference>
<dbReference type="KEGG" id="act:ACLA_012980"/>
<dbReference type="HOGENOM" id="CLU_029822_0_0_1"/>
<dbReference type="SMART" id="SM00506">
    <property type="entry name" value="A1pp"/>
    <property type="match status" value="1"/>
</dbReference>
<dbReference type="VEuPathDB" id="FungiDB:ACLA_012980"/>
<evidence type="ECO:0000313" key="7">
    <source>
        <dbReference type="EMBL" id="EAW12867.1"/>
    </source>
</evidence>